<proteinExistence type="predicted"/>
<protein>
    <submittedName>
        <fullName evidence="1">Uncharacterized protein</fullName>
    </submittedName>
</protein>
<accession>A0A0K2T2V9</accession>
<evidence type="ECO:0000313" key="1">
    <source>
        <dbReference type="EMBL" id="CDW20394.1"/>
    </source>
</evidence>
<dbReference type="AlphaFoldDB" id="A0A0K2T2V9"/>
<sequence length="147" mass="17257">MRRQNKQIVTNLLIKEPEQKNKDIGIQTEHSLFLENTDNLKAELKKTKEDLCKQKVKVNILTKKLELLKAKENKHSKIVRTLHDKYTPAQAKRVLPPNQKWVHYSKEDIAPALIIRSMSRRAFEYLNIYLNHTNAKHSNSREIASTF</sequence>
<dbReference type="EMBL" id="HACA01003033">
    <property type="protein sequence ID" value="CDW20394.1"/>
    <property type="molecule type" value="Transcribed_RNA"/>
</dbReference>
<organism evidence="1">
    <name type="scientific">Lepeophtheirus salmonis</name>
    <name type="common">Salmon louse</name>
    <name type="synonym">Caligus salmonis</name>
    <dbReference type="NCBI Taxonomy" id="72036"/>
    <lineage>
        <taxon>Eukaryota</taxon>
        <taxon>Metazoa</taxon>
        <taxon>Ecdysozoa</taxon>
        <taxon>Arthropoda</taxon>
        <taxon>Crustacea</taxon>
        <taxon>Multicrustacea</taxon>
        <taxon>Hexanauplia</taxon>
        <taxon>Copepoda</taxon>
        <taxon>Siphonostomatoida</taxon>
        <taxon>Caligidae</taxon>
        <taxon>Lepeophtheirus</taxon>
    </lineage>
</organism>
<reference evidence="1" key="1">
    <citation type="submission" date="2014-05" db="EMBL/GenBank/DDBJ databases">
        <authorList>
            <person name="Chronopoulou M."/>
        </authorList>
    </citation>
    <scope>NUCLEOTIDE SEQUENCE</scope>
    <source>
        <tissue evidence="1">Whole organism</tissue>
    </source>
</reference>
<name>A0A0K2T2V9_LEPSM</name>